<dbReference type="Gene3D" id="3.40.47.10">
    <property type="match status" value="1"/>
</dbReference>
<dbReference type="InterPro" id="IPR018201">
    <property type="entry name" value="Ketoacyl_synth_AS"/>
</dbReference>
<dbReference type="PANTHER" id="PTHR43775">
    <property type="entry name" value="FATTY ACID SYNTHASE"/>
    <property type="match status" value="1"/>
</dbReference>
<keyword evidence="3 4" id="KW-0808">Transferase</keyword>
<keyword evidence="1" id="KW-0596">Phosphopantetheine</keyword>
<dbReference type="RefSeq" id="XP_011400249.1">
    <property type="nucleotide sequence ID" value="XM_011401947.1"/>
</dbReference>
<reference evidence="6 7" key="1">
    <citation type="journal article" date="2014" name="BMC Genomics">
        <title>Oil accumulation mechanisms of the oleaginous microalga Chlorella protothecoides revealed through its genome, transcriptomes, and proteomes.</title>
        <authorList>
            <person name="Gao C."/>
            <person name="Wang Y."/>
            <person name="Shen Y."/>
            <person name="Yan D."/>
            <person name="He X."/>
            <person name="Dai J."/>
            <person name="Wu Q."/>
        </authorList>
    </citation>
    <scope>NUCLEOTIDE SEQUENCE [LARGE SCALE GENOMIC DNA]</scope>
    <source>
        <strain evidence="6 7">0710</strain>
    </source>
</reference>
<feature type="domain" description="Ketosynthase family 3 (KS3)" evidence="5">
    <location>
        <begin position="1"/>
        <end position="375"/>
    </location>
</feature>
<dbReference type="Proteomes" id="UP000028924">
    <property type="component" value="Unassembled WGS sequence"/>
</dbReference>
<dbReference type="SMART" id="SM00825">
    <property type="entry name" value="PKS_KS"/>
    <property type="match status" value="1"/>
</dbReference>
<dbReference type="SUPFAM" id="SSF53901">
    <property type="entry name" value="Thiolase-like"/>
    <property type="match status" value="1"/>
</dbReference>
<dbReference type="GO" id="GO:0004315">
    <property type="term" value="F:3-oxoacyl-[acyl-carrier-protein] synthase activity"/>
    <property type="evidence" value="ECO:0007669"/>
    <property type="project" value="InterPro"/>
</dbReference>
<dbReference type="PROSITE" id="PS52004">
    <property type="entry name" value="KS3_2"/>
    <property type="match status" value="1"/>
</dbReference>
<dbReference type="InterPro" id="IPR014031">
    <property type="entry name" value="Ketoacyl_synth_C"/>
</dbReference>
<dbReference type="GO" id="GO:0004312">
    <property type="term" value="F:fatty acid synthase activity"/>
    <property type="evidence" value="ECO:0007669"/>
    <property type="project" value="TreeGrafter"/>
</dbReference>
<evidence type="ECO:0000256" key="3">
    <source>
        <dbReference type="ARBA" id="ARBA00022679"/>
    </source>
</evidence>
<evidence type="ECO:0000313" key="6">
    <source>
        <dbReference type="EMBL" id="KFM27282.1"/>
    </source>
</evidence>
<protein>
    <submittedName>
        <fullName evidence="6">Phthiocerol synthesis polyketide synthase type I PpsC</fullName>
    </submittedName>
</protein>
<comment type="similarity">
    <text evidence="4">Belongs to the thiolase-like superfamily. Beta-ketoacyl-ACP synthases family.</text>
</comment>
<dbReference type="PROSITE" id="PS00606">
    <property type="entry name" value="KS3_1"/>
    <property type="match status" value="1"/>
</dbReference>
<dbReference type="InterPro" id="IPR014030">
    <property type="entry name" value="Ketoacyl_synth_N"/>
</dbReference>
<dbReference type="InterPro" id="IPR050091">
    <property type="entry name" value="PKS_NRPS_Biosynth_Enz"/>
</dbReference>
<dbReference type="eggNOG" id="KOG1202">
    <property type="taxonomic scope" value="Eukaryota"/>
</dbReference>
<dbReference type="Pfam" id="PF00109">
    <property type="entry name" value="ketoacyl-synt"/>
    <property type="match status" value="1"/>
</dbReference>
<dbReference type="CDD" id="cd00833">
    <property type="entry name" value="PKS"/>
    <property type="match status" value="1"/>
</dbReference>
<evidence type="ECO:0000256" key="4">
    <source>
        <dbReference type="RuleBase" id="RU003694"/>
    </source>
</evidence>
<dbReference type="KEGG" id="apro:F751_4552"/>
<evidence type="ECO:0000259" key="5">
    <source>
        <dbReference type="PROSITE" id="PS52004"/>
    </source>
</evidence>
<evidence type="ECO:0000256" key="1">
    <source>
        <dbReference type="ARBA" id="ARBA00022450"/>
    </source>
</evidence>
<dbReference type="InterPro" id="IPR020841">
    <property type="entry name" value="PKS_Beta-ketoAc_synthase_dom"/>
</dbReference>
<dbReference type="GeneID" id="23615943"/>
<dbReference type="OrthoDB" id="515223at2759"/>
<proteinExistence type="inferred from homology"/>
<name>A0A087SNH8_AUXPR</name>
<sequence length="375" mass="38332">MPLSRWDVDQYVSNPPRGLEARFGAILPEADLFDPGLYGVKWSEATSMDPQQRLLLDCAAELSACRALLPSTAIAVGIGAVDYLDLTARQALTLYFASGGASSVAAGRLSYVFDLHGPSQCIDTACSSSLVALHAAAQDVRSLDSEEALAAGVSLTLTPLRTAAFAITGMLAADGRCKTLDAAGDGYVRGEGCSMLRLGSQFSAVLGRAPGNTCLLAATAVNQDGRSSALTAPSGPAQVAVVRAALGAAHLTPASLAAVELHGTGTALGDPIELGALAGLIPARAGPVLTAAKSRVGHGETAAGSTGVLHALDQMERGAYAALTHLRELNPHVQGAVGRRAFLLPRQEAPLNRREGARVAGVSAFAFQASCQGVI</sequence>
<dbReference type="Pfam" id="PF02801">
    <property type="entry name" value="Ketoacyl-synt_C"/>
    <property type="match status" value="1"/>
</dbReference>
<dbReference type="PANTHER" id="PTHR43775:SF37">
    <property type="entry name" value="SI:DKEY-61P9.11"/>
    <property type="match status" value="1"/>
</dbReference>
<gene>
    <name evidence="6" type="ORF">F751_4552</name>
</gene>
<dbReference type="GO" id="GO:0006633">
    <property type="term" value="P:fatty acid biosynthetic process"/>
    <property type="evidence" value="ECO:0007669"/>
    <property type="project" value="InterPro"/>
</dbReference>
<evidence type="ECO:0000313" key="7">
    <source>
        <dbReference type="Proteomes" id="UP000028924"/>
    </source>
</evidence>
<accession>A0A087SNH8</accession>
<dbReference type="STRING" id="3075.A0A087SNH8"/>
<keyword evidence="7" id="KW-1185">Reference proteome</keyword>
<dbReference type="InterPro" id="IPR016039">
    <property type="entry name" value="Thiolase-like"/>
</dbReference>
<dbReference type="EMBL" id="KL662144">
    <property type="protein sequence ID" value="KFM27282.1"/>
    <property type="molecule type" value="Genomic_DNA"/>
</dbReference>
<organism evidence="6 7">
    <name type="scientific">Auxenochlorella protothecoides</name>
    <name type="common">Green microalga</name>
    <name type="synonym">Chlorella protothecoides</name>
    <dbReference type="NCBI Taxonomy" id="3075"/>
    <lineage>
        <taxon>Eukaryota</taxon>
        <taxon>Viridiplantae</taxon>
        <taxon>Chlorophyta</taxon>
        <taxon>core chlorophytes</taxon>
        <taxon>Trebouxiophyceae</taxon>
        <taxon>Chlorellales</taxon>
        <taxon>Chlorellaceae</taxon>
        <taxon>Auxenochlorella</taxon>
    </lineage>
</organism>
<evidence type="ECO:0000256" key="2">
    <source>
        <dbReference type="ARBA" id="ARBA00022553"/>
    </source>
</evidence>
<keyword evidence="2" id="KW-0597">Phosphoprotein</keyword>
<dbReference type="AlphaFoldDB" id="A0A087SNH8"/>